<dbReference type="InterPro" id="IPR011990">
    <property type="entry name" value="TPR-like_helical_dom_sf"/>
</dbReference>
<dbReference type="EMBL" id="HE804045">
    <property type="protein sequence ID" value="CCH30447.1"/>
    <property type="molecule type" value="Genomic_DNA"/>
</dbReference>
<sequence length="785" mass="85238">MRRDVPPRVHHGGVQWDFFVSYTDVDRAWAEWIAWELERSGHRVLVQAWDMVPGANWVDRMDEGVREAERTVAVLSAAYLSSVYGKAEWQAAWREDPVGERRKLVVLRIADCERPGLLAGIVSTDLFGLSETATRQRLLDTVRGVTVGRAKPGAPPVFPGATPRFPGAMPDVWNVPPRNPDFTGRAEHLDLLHRTTGTVAVKSVRGMGGVGKTQLATEYAYRYAGDFDVVWWIPSEQITAVPHHFADLGADLGLDVTPDKAVRAVHVELRRRGRWLLVFDNAEDADALRPYLPTGPGRVLITTRRSGFDTLGSVVDLDVMDRADSVVLLSRRLPDATATEAASLSELLGDLPLAVEQASAYIKATGLPVASYLDLLTTRTAEVIRQGKVAGHDRTLATLWDLSLAELGAAERRLLDLLAHLAPEPVPLDLFTLHPDALPAPLAETVTDPIAFNNTVGALVDHYLVRRSATEITVVHRLLGQSLRDRADPGGALGAAMALLVADLPIEIRGEPEKWPRWHTLLPHVLAVCAASPDADGPLVALLVGTGRHLHSQGLLHEALGAAERALAVQESLDGTDSQRIAVTLNEVGMILDDLDRSADALVLYQRAGVMSAGSFGGDHPYAAVYLANSANSLVNLGRSGEAVPLLERALAIYRAKYGPDHPEVAITLRKLGKAMRGLGRTAEVLPLVVRALEIDSAYFPPDHPTLVVSLNNVGFALVELDRATEAEPVFRRAMHLAETAYHPAHPYVAISATNLSVALAALGREAEARESLEKALRIRQQPQP</sequence>
<proteinExistence type="predicted"/>
<evidence type="ECO:0000259" key="1">
    <source>
        <dbReference type="PROSITE" id="PS50104"/>
    </source>
</evidence>
<dbReference type="KEGG" id="sesp:BN6_31420"/>
<feature type="domain" description="TIR" evidence="1">
    <location>
        <begin position="14"/>
        <end position="146"/>
    </location>
</feature>
<dbReference type="Pfam" id="PF00931">
    <property type="entry name" value="NB-ARC"/>
    <property type="match status" value="1"/>
</dbReference>
<dbReference type="SUPFAM" id="SSF52200">
    <property type="entry name" value="Toll/Interleukin receptor TIR domain"/>
    <property type="match status" value="1"/>
</dbReference>
<dbReference type="GO" id="GO:0007165">
    <property type="term" value="P:signal transduction"/>
    <property type="evidence" value="ECO:0007669"/>
    <property type="project" value="InterPro"/>
</dbReference>
<dbReference type="Pfam" id="PF13676">
    <property type="entry name" value="TIR_2"/>
    <property type="match status" value="1"/>
</dbReference>
<name>K0JYT3_SACES</name>
<organism evidence="2 3">
    <name type="scientific">Saccharothrix espanaensis (strain ATCC 51144 / DSM 44229 / JCM 9112 / NBRC 15066 / NRRL 15764)</name>
    <dbReference type="NCBI Taxonomy" id="1179773"/>
    <lineage>
        <taxon>Bacteria</taxon>
        <taxon>Bacillati</taxon>
        <taxon>Actinomycetota</taxon>
        <taxon>Actinomycetes</taxon>
        <taxon>Pseudonocardiales</taxon>
        <taxon>Pseudonocardiaceae</taxon>
        <taxon>Saccharothrix</taxon>
    </lineage>
</organism>
<dbReference type="InterPro" id="IPR019734">
    <property type="entry name" value="TPR_rpt"/>
</dbReference>
<dbReference type="Gene3D" id="3.40.50.10140">
    <property type="entry name" value="Toll/interleukin-1 receptor homology (TIR) domain"/>
    <property type="match status" value="1"/>
</dbReference>
<dbReference type="Gene3D" id="1.25.40.10">
    <property type="entry name" value="Tetratricopeptide repeat domain"/>
    <property type="match status" value="2"/>
</dbReference>
<gene>
    <name evidence="2" type="ordered locus">BN6_31420</name>
</gene>
<dbReference type="PATRIC" id="fig|1179773.3.peg.3141"/>
<dbReference type="InterPro" id="IPR027417">
    <property type="entry name" value="P-loop_NTPase"/>
</dbReference>
<reference evidence="2 3" key="1">
    <citation type="journal article" date="2012" name="BMC Genomics">
        <title>Complete genome sequence of Saccharothrix espanaensis DSM 44229T and comparison to the other completely sequenced Pseudonocardiaceae.</title>
        <authorList>
            <person name="Strobel T."/>
            <person name="Al-Dilaimi A."/>
            <person name="Blom J."/>
            <person name="Gessner A."/>
            <person name="Kalinowski J."/>
            <person name="Luzhetska M."/>
            <person name="Puhler A."/>
            <person name="Szczepanowski R."/>
            <person name="Bechthold A."/>
            <person name="Ruckert C."/>
        </authorList>
    </citation>
    <scope>NUCLEOTIDE SEQUENCE [LARGE SCALE GENOMIC DNA]</scope>
    <source>
        <strain evidence="3">ATCC 51144 / DSM 44229 / JCM 9112 / NBRC 15066 / NRRL 15764</strain>
    </source>
</reference>
<evidence type="ECO:0000313" key="3">
    <source>
        <dbReference type="Proteomes" id="UP000006281"/>
    </source>
</evidence>
<evidence type="ECO:0000313" key="2">
    <source>
        <dbReference type="EMBL" id="CCH30447.1"/>
    </source>
</evidence>
<dbReference type="HOGENOM" id="CLU_000288_125_8_11"/>
<dbReference type="PANTHER" id="PTHR46082:SF6">
    <property type="entry name" value="AAA+ ATPASE DOMAIN-CONTAINING PROTEIN-RELATED"/>
    <property type="match status" value="1"/>
</dbReference>
<dbReference type="Proteomes" id="UP000006281">
    <property type="component" value="Chromosome"/>
</dbReference>
<dbReference type="PANTHER" id="PTHR46082">
    <property type="entry name" value="ATP/GTP-BINDING PROTEIN-RELATED"/>
    <property type="match status" value="1"/>
</dbReference>
<dbReference type="SUPFAM" id="SSF48452">
    <property type="entry name" value="TPR-like"/>
    <property type="match status" value="2"/>
</dbReference>
<dbReference type="Gene3D" id="3.40.50.300">
    <property type="entry name" value="P-loop containing nucleotide triphosphate hydrolases"/>
    <property type="match status" value="1"/>
</dbReference>
<dbReference type="InterPro" id="IPR002182">
    <property type="entry name" value="NB-ARC"/>
</dbReference>
<dbReference type="eggNOG" id="COG0457">
    <property type="taxonomic scope" value="Bacteria"/>
</dbReference>
<dbReference type="SUPFAM" id="SSF52540">
    <property type="entry name" value="P-loop containing nucleoside triphosphate hydrolases"/>
    <property type="match status" value="1"/>
</dbReference>
<accession>K0JYT3</accession>
<dbReference type="InterPro" id="IPR000157">
    <property type="entry name" value="TIR_dom"/>
</dbReference>
<dbReference type="SMART" id="SM00255">
    <property type="entry name" value="TIR"/>
    <property type="match status" value="1"/>
</dbReference>
<dbReference type="Pfam" id="PF13424">
    <property type="entry name" value="TPR_12"/>
    <property type="match status" value="3"/>
</dbReference>
<dbReference type="InterPro" id="IPR035897">
    <property type="entry name" value="Toll_tir_struct_dom_sf"/>
</dbReference>
<dbReference type="NCBIfam" id="NF040586">
    <property type="entry name" value="FxSxx_TPR"/>
    <property type="match status" value="1"/>
</dbReference>
<dbReference type="PROSITE" id="PS50104">
    <property type="entry name" value="TIR"/>
    <property type="match status" value="1"/>
</dbReference>
<dbReference type="STRING" id="1179773.BN6_31420"/>
<dbReference type="GO" id="GO:0043531">
    <property type="term" value="F:ADP binding"/>
    <property type="evidence" value="ECO:0007669"/>
    <property type="project" value="InterPro"/>
</dbReference>
<keyword evidence="3" id="KW-1185">Reference proteome</keyword>
<dbReference type="AlphaFoldDB" id="K0JYT3"/>
<dbReference type="InterPro" id="IPR053137">
    <property type="entry name" value="NLR-like"/>
</dbReference>
<protein>
    <recommendedName>
        <fullName evidence="1">TIR domain-containing protein</fullName>
    </recommendedName>
</protein>
<dbReference type="SMART" id="SM00028">
    <property type="entry name" value="TPR"/>
    <property type="match status" value="6"/>
</dbReference>